<feature type="domain" description="SpaA-like prealbumin fold" evidence="6">
    <location>
        <begin position="888"/>
        <end position="973"/>
    </location>
</feature>
<dbReference type="InterPro" id="IPR013784">
    <property type="entry name" value="Carb-bd-like_fold"/>
</dbReference>
<dbReference type="SUPFAM" id="SSF117074">
    <property type="entry name" value="Hypothetical protein PA1324"/>
    <property type="match status" value="1"/>
</dbReference>
<dbReference type="SUPFAM" id="SSF49478">
    <property type="entry name" value="Cna protein B-type domain"/>
    <property type="match status" value="1"/>
</dbReference>
<dbReference type="InterPro" id="IPR013783">
    <property type="entry name" value="Ig-like_fold"/>
</dbReference>
<evidence type="ECO:0000256" key="3">
    <source>
        <dbReference type="ARBA" id="ARBA00022729"/>
    </source>
</evidence>
<dbReference type="GO" id="GO:0030246">
    <property type="term" value="F:carbohydrate binding"/>
    <property type="evidence" value="ECO:0007669"/>
    <property type="project" value="InterPro"/>
</dbReference>
<feature type="domain" description="SpaA-like prealbumin fold" evidence="6">
    <location>
        <begin position="565"/>
        <end position="625"/>
    </location>
</feature>
<feature type="domain" description="SpaA-like prealbumin fold" evidence="6">
    <location>
        <begin position="1201"/>
        <end position="1294"/>
    </location>
</feature>
<evidence type="ECO:0000256" key="1">
    <source>
        <dbReference type="ARBA" id="ARBA00007257"/>
    </source>
</evidence>
<protein>
    <recommendedName>
        <fullName evidence="6">SpaA-like prealbumin fold domain-containing protein</fullName>
    </recommendedName>
</protein>
<evidence type="ECO:0000256" key="4">
    <source>
        <dbReference type="SAM" id="Phobius"/>
    </source>
</evidence>
<dbReference type="EMBL" id="AP023415">
    <property type="protein sequence ID" value="BCK78664.1"/>
    <property type="molecule type" value="Genomic_DNA"/>
</dbReference>
<name>A0A810PS52_9FIRM</name>
<dbReference type="SUPFAM" id="SSF49452">
    <property type="entry name" value="Starch-binding domain-like"/>
    <property type="match status" value="1"/>
</dbReference>
<feature type="domain" description="SpaA-like prealbumin fold" evidence="6">
    <location>
        <begin position="1105"/>
        <end position="1197"/>
    </location>
</feature>
<feature type="chain" id="PRO_5032680587" description="SpaA-like prealbumin fold domain-containing protein" evidence="5">
    <location>
        <begin position="32"/>
        <end position="1354"/>
    </location>
</feature>
<dbReference type="Proteomes" id="UP000681343">
    <property type="component" value="Chromosome"/>
</dbReference>
<keyword evidence="4" id="KW-0472">Membrane</keyword>
<keyword evidence="4" id="KW-1133">Transmembrane helix</keyword>
<keyword evidence="2" id="KW-0964">Secreted</keyword>
<organism evidence="7 8">
    <name type="scientific">Vescimonas fastidiosa</name>
    <dbReference type="NCBI Taxonomy" id="2714353"/>
    <lineage>
        <taxon>Bacteria</taxon>
        <taxon>Bacillati</taxon>
        <taxon>Bacillota</taxon>
        <taxon>Clostridia</taxon>
        <taxon>Eubacteriales</taxon>
        <taxon>Oscillospiraceae</taxon>
        <taxon>Vescimonas</taxon>
    </lineage>
</organism>
<evidence type="ECO:0000259" key="6">
    <source>
        <dbReference type="Pfam" id="PF17802"/>
    </source>
</evidence>
<evidence type="ECO:0000313" key="7">
    <source>
        <dbReference type="EMBL" id="BCK78664.1"/>
    </source>
</evidence>
<sequence length="1354" mass="147292">MTKKKLSFKKWLSMLLTAVMLVAALPISAFAAPASGIPANMLDNVYLDALAYTGYNVQAQKDDGTIFIKTGSSVSASIRSGIGYGTGPSGFETNSGGVPDIARFRSHGLCCASYVSYVYYNYMPNVAHINTATVPCPSNPRSATAYNTAANGWVDSGKARRISFTQSSDGSNFNPSEEIPIGSLIVFKHIPTGSIAHVAIYAGYYNGKHFVTHVGNDRGPEFSTIVGMSKGDYPEAVVQVVVPEFVEAYGSIEVQKNDTNGKGLAGAYFVATSQKDGTQYLIGPTDAGGHGSSIERIPYGQYTVKETVFPANYRAYGQTEWTVTVSAANNGVVKFTAVNEEIPGNVKIVKESEDGKISGIRLNISGNGVNEDVVTGSDGGITVKNLKPGTYTVSEYEYEGYVPQPPQAVTVVSGGTSIVTFSNLLQRGNLVVTKTSEDGLVEGHEFRLYGTSTTGQQVDMYAVSDSSGKATFKDVPVGTYTLSEENTAARYVIPEDQTVTVTWKETAEAAVDNTLKKWRADIYKLDAEHADCNDQSAMPKLMAADDYEYKSAEDLGYPYGYTRGDATLEGAVYGVYQNGELVKTYTTDKDGYILTDYFPCGDGWTIREITPSEGYLLDDTIYPVGAYPEKYSVEYNTLTMDLYETPIKSNIVLVKHSDNGDTQIETPEAGAQFKIWLKSSGSYDAADETERDLITIDAHGFGVSRDLPYGTYIVEQISGKEGAELLPAFEVYIKTHADIYSYIINNAPITALIDVVKKDATTGKVIPAAGIGFKLRDLQSGDFITQRINYPTPMDIDVFYTDNTGRLRLPEPLSYGEYELIEQTVGGAEGYVLDSTPVKFKVDGSAEVVVVEKYNQPQMGTITILKRGEVFSTVTEQDGIYTPHYEMQGLTGAVFGVYAVEDTYTLDGTKRYSAGEKVATLTTAADGTATSEPLFLGKFELREEKAPYGMVLLKEPVQTELTYAGEQVKITTVSETAVNERQKVVISLLKKLESDDTYGVGLGEEYKNIRFGLYAAETLTAADGTEIPQDGLLEIVGIDENGLAVFTVDVPAGAKLYVKEVATDAHYLLSDAVYPVAFDYEDASVAVIQLVINNGEVIENTIIRGSIHGLKVDEDHTPVSGAVFGLFKANETEFTEENALATATSGEDGVFVFENIPYGDWIVRELSCPAHLVLSEEAYKVTVSEMDQIIEITVVNKFLTGKVQVRKVSSKDHDKLLSSAEFVLYLDVNGNKAYDPDIDTLYGELSEADTGVYEIGGLKHGGYLLLETKAPDGFTKDDRYFYFRIQKDGETVIVENEIGVGFTNEPIPTPTPEYPDSPKTGDDSKLWLWILLASGSLTVLITVSIVSRKKRKAL</sequence>
<dbReference type="PANTHER" id="PTHR36108">
    <property type="entry name" value="COLOSSIN-B-RELATED"/>
    <property type="match status" value="1"/>
</dbReference>
<evidence type="ECO:0000256" key="2">
    <source>
        <dbReference type="ARBA" id="ARBA00022525"/>
    </source>
</evidence>
<dbReference type="Pfam" id="PF17802">
    <property type="entry name" value="SpaA"/>
    <property type="match status" value="8"/>
</dbReference>
<keyword evidence="3 5" id="KW-0732">Signal</keyword>
<dbReference type="PANTHER" id="PTHR36108:SF13">
    <property type="entry name" value="COLOSSIN-B-RELATED"/>
    <property type="match status" value="1"/>
</dbReference>
<feature type="domain" description="SpaA-like prealbumin fold" evidence="6">
    <location>
        <begin position="250"/>
        <end position="339"/>
    </location>
</feature>
<feature type="signal peptide" evidence="5">
    <location>
        <begin position="1"/>
        <end position="31"/>
    </location>
</feature>
<proteinExistence type="inferred from homology"/>
<accession>A0A810PS52</accession>
<feature type="domain" description="SpaA-like prealbumin fold" evidence="6">
    <location>
        <begin position="428"/>
        <end position="513"/>
    </location>
</feature>
<evidence type="ECO:0000256" key="5">
    <source>
        <dbReference type="SAM" id="SignalP"/>
    </source>
</evidence>
<dbReference type="Gene3D" id="2.60.40.10">
    <property type="entry name" value="Immunoglobulins"/>
    <property type="match status" value="9"/>
</dbReference>
<dbReference type="RefSeq" id="WP_212819592.1">
    <property type="nucleotide sequence ID" value="NZ_AP023415.1"/>
</dbReference>
<gene>
    <name evidence="7" type="ORF">MM35RIKEN_08560</name>
</gene>
<comment type="similarity">
    <text evidence="1">Belongs to the serine-aspartate repeat-containing protein (SDr) family.</text>
</comment>
<keyword evidence="8" id="KW-1185">Reference proteome</keyword>
<dbReference type="KEGG" id="vfa:MM35RIKEN_08560"/>
<keyword evidence="4" id="KW-0812">Transmembrane</keyword>
<evidence type="ECO:0000313" key="8">
    <source>
        <dbReference type="Proteomes" id="UP000681343"/>
    </source>
</evidence>
<dbReference type="InterPro" id="IPR041033">
    <property type="entry name" value="SpaA_PFL_dom_1"/>
</dbReference>
<feature type="domain" description="SpaA-like prealbumin fold" evidence="6">
    <location>
        <begin position="754"/>
        <end position="852"/>
    </location>
</feature>
<feature type="transmembrane region" description="Helical" evidence="4">
    <location>
        <begin position="1326"/>
        <end position="1346"/>
    </location>
</feature>
<feature type="domain" description="SpaA-like prealbumin fold" evidence="6">
    <location>
        <begin position="344"/>
        <end position="423"/>
    </location>
</feature>
<reference evidence="7" key="1">
    <citation type="submission" date="2020-09" db="EMBL/GenBank/DDBJ databases">
        <title>New species isolated from human feces.</title>
        <authorList>
            <person name="Kitahara M."/>
            <person name="Shigeno Y."/>
            <person name="Shime M."/>
            <person name="Matsumoto Y."/>
            <person name="Nakamura S."/>
            <person name="Motooka D."/>
            <person name="Fukuoka S."/>
            <person name="Nishikawa H."/>
            <person name="Benno Y."/>
        </authorList>
    </citation>
    <scope>NUCLEOTIDE SEQUENCE</scope>
    <source>
        <strain evidence="7">MM35</strain>
    </source>
</reference>